<sequence length="181" mass="19954">GVDLVPRCQPVGGALRNRAEGAEPSCGDAAWSPSNSPATLDGGPQQQGAQSQELFGKTSDYGLADLSYQRPPLFPAGKHWNCSFTERPREYLISILERLRIAKLSGVALPFFMDNSNIASMFEMLDSSNKGSISFVQYKEALKTLGLYTEGEVLKDDGHGVTFEQFRNEVNKRTQEIWSAF</sequence>
<reference evidence="1" key="1">
    <citation type="submission" date="2020-11" db="EMBL/GenBank/DDBJ databases">
        <authorList>
            <person name="Davenport K.M."/>
            <person name="Bickhart D.M."/>
            <person name="Smith T.P.L."/>
            <person name="Murdoch B.M."/>
            <person name="Rosen B.D."/>
        </authorList>
    </citation>
    <scope>NUCLEOTIDE SEQUENCE [LARGE SCALE GENOMIC DNA]</scope>
    <source>
        <strain evidence="1">OAR_USU_Benz2616</strain>
    </source>
</reference>
<organism evidence="1">
    <name type="scientific">Ovis aries</name>
    <name type="common">Sheep</name>
    <dbReference type="NCBI Taxonomy" id="9940"/>
    <lineage>
        <taxon>Eukaryota</taxon>
        <taxon>Metazoa</taxon>
        <taxon>Chordata</taxon>
        <taxon>Craniata</taxon>
        <taxon>Vertebrata</taxon>
        <taxon>Euteleostomi</taxon>
        <taxon>Mammalia</taxon>
        <taxon>Eutheria</taxon>
        <taxon>Laurasiatheria</taxon>
        <taxon>Artiodactyla</taxon>
        <taxon>Ruminantia</taxon>
        <taxon>Pecora</taxon>
        <taxon>Bovidae</taxon>
        <taxon>Caprinae</taxon>
        <taxon>Ovis</taxon>
    </lineage>
</organism>
<accession>A0AC11E9C7</accession>
<reference evidence="1" key="2">
    <citation type="submission" date="2025-08" db="UniProtKB">
        <authorList>
            <consortium name="Ensembl"/>
        </authorList>
    </citation>
    <scope>IDENTIFICATION</scope>
</reference>
<protein>
    <submittedName>
        <fullName evidence="1">Uncharacterized protein</fullName>
    </submittedName>
</protein>
<name>A0AC11E9C7_SHEEP</name>
<gene>
    <name evidence="1" type="primary">EFCAB10</name>
</gene>
<evidence type="ECO:0000313" key="1">
    <source>
        <dbReference type="Ensembl" id="ENSOARP00020053830.1"/>
    </source>
</evidence>
<dbReference type="Ensembl" id="ENSOART00020046224.1">
    <property type="protein sequence ID" value="ENSOARP00020053830.1"/>
    <property type="gene ID" value="ENSOARG00020009504.2"/>
</dbReference>
<reference evidence="1" key="3">
    <citation type="submission" date="2025-09" db="UniProtKB">
        <authorList>
            <consortium name="Ensembl"/>
        </authorList>
    </citation>
    <scope>IDENTIFICATION</scope>
</reference>
<proteinExistence type="predicted"/>